<dbReference type="SUPFAM" id="SSF46689">
    <property type="entry name" value="Homeodomain-like"/>
    <property type="match status" value="1"/>
</dbReference>
<dbReference type="InterPro" id="IPR009057">
    <property type="entry name" value="Homeodomain-like_sf"/>
</dbReference>
<proteinExistence type="predicted"/>
<evidence type="ECO:0000256" key="3">
    <source>
        <dbReference type="ARBA" id="ARBA00023163"/>
    </source>
</evidence>
<dbReference type="Pfam" id="PF12625">
    <property type="entry name" value="Arabinose_bd"/>
    <property type="match status" value="1"/>
</dbReference>
<dbReference type="Gene3D" id="1.10.10.60">
    <property type="entry name" value="Homeodomain-like"/>
    <property type="match status" value="1"/>
</dbReference>
<dbReference type="GO" id="GO:0005829">
    <property type="term" value="C:cytosol"/>
    <property type="evidence" value="ECO:0007669"/>
    <property type="project" value="TreeGrafter"/>
</dbReference>
<feature type="domain" description="HTH araC/xylS-type" evidence="4">
    <location>
        <begin position="253"/>
        <end position="350"/>
    </location>
</feature>
<keyword evidence="6" id="KW-1185">Reference proteome</keyword>
<evidence type="ECO:0000256" key="2">
    <source>
        <dbReference type="ARBA" id="ARBA00023125"/>
    </source>
</evidence>
<dbReference type="InterPro" id="IPR032687">
    <property type="entry name" value="AraC-type_N"/>
</dbReference>
<accession>A0A2G4YQF4</accession>
<reference evidence="5 6" key="1">
    <citation type="submission" date="2017-10" db="EMBL/GenBank/DDBJ databases">
        <title>Frigbacter circumglobatus gen. nov. sp. nov., isolated from sediment cultured in situ.</title>
        <authorList>
            <person name="Zhao Z."/>
        </authorList>
    </citation>
    <scope>NUCLEOTIDE SEQUENCE [LARGE SCALE GENOMIC DNA]</scope>
    <source>
        <strain evidence="5 6">ZYL</strain>
    </source>
</reference>
<dbReference type="PANTHER" id="PTHR47894">
    <property type="entry name" value="HTH-TYPE TRANSCRIPTIONAL REGULATOR GADX"/>
    <property type="match status" value="1"/>
</dbReference>
<keyword evidence="2" id="KW-0238">DNA-binding</keyword>
<dbReference type="GO" id="GO:0003700">
    <property type="term" value="F:DNA-binding transcription factor activity"/>
    <property type="evidence" value="ECO:0007669"/>
    <property type="project" value="InterPro"/>
</dbReference>
<evidence type="ECO:0000313" key="6">
    <source>
        <dbReference type="Proteomes" id="UP000229730"/>
    </source>
</evidence>
<sequence length="356" mass="40783">MKTDPTKSATRPDPVLFPVSLMEIEPLLQMPDIAETARTFHKYADYNPEKKHDLSLPLTDYFLILWELSKALQDETIHLSSRHLMPGSTSFIMSNIAGCDNLEDAMKLIAKSYNMLHGGPYNRVEQRDGDLLYIIDDSQFPYVPQKQDYIHFTMECVLIYLQGILSFITSRDLGDFLRKVHTKRDRGPVKSRHMQFWSAPIRYQSGQYVLTYDLSAAALPITIPASPMPRSREIYDHVIAMIRKRGAAEDDLTSWTDRVSQALAHGLLSQQDVARHLGASVATLRRRLTEENSSFRELHQQCLNERSRQMITQGYHMADIAEELGFSDFRSFIRAFKGWNGITPTAFARKLRQGVP</sequence>
<name>A0A2G4YQF4_9PROT</name>
<dbReference type="RefSeq" id="WP_099473625.1">
    <property type="nucleotide sequence ID" value="NZ_CP041025.1"/>
</dbReference>
<dbReference type="OrthoDB" id="9805730at2"/>
<keyword evidence="1" id="KW-0805">Transcription regulation</keyword>
<dbReference type="AlphaFoldDB" id="A0A2G4YQF4"/>
<dbReference type="Proteomes" id="UP000229730">
    <property type="component" value="Unassembled WGS sequence"/>
</dbReference>
<protein>
    <submittedName>
        <fullName evidence="5">AraC family transcriptional regulator</fullName>
    </submittedName>
</protein>
<dbReference type="EMBL" id="PDEM01000024">
    <property type="protein sequence ID" value="PHZ84561.1"/>
    <property type="molecule type" value="Genomic_DNA"/>
</dbReference>
<gene>
    <name evidence="5" type="ORF">CRD36_12210</name>
</gene>
<dbReference type="PANTHER" id="PTHR47894:SF1">
    <property type="entry name" value="HTH-TYPE TRANSCRIPTIONAL REGULATOR VQSM"/>
    <property type="match status" value="1"/>
</dbReference>
<dbReference type="InParanoid" id="A0A2G4YQF4"/>
<dbReference type="GO" id="GO:0000976">
    <property type="term" value="F:transcription cis-regulatory region binding"/>
    <property type="evidence" value="ECO:0007669"/>
    <property type="project" value="TreeGrafter"/>
</dbReference>
<comment type="caution">
    <text evidence="5">The sequence shown here is derived from an EMBL/GenBank/DDBJ whole genome shotgun (WGS) entry which is preliminary data.</text>
</comment>
<evidence type="ECO:0000256" key="1">
    <source>
        <dbReference type="ARBA" id="ARBA00023015"/>
    </source>
</evidence>
<evidence type="ECO:0000313" key="5">
    <source>
        <dbReference type="EMBL" id="PHZ84561.1"/>
    </source>
</evidence>
<dbReference type="Pfam" id="PF12833">
    <property type="entry name" value="HTH_18"/>
    <property type="match status" value="1"/>
</dbReference>
<organism evidence="5 6">
    <name type="scientific">Paremcibacter congregatus</name>
    <dbReference type="NCBI Taxonomy" id="2043170"/>
    <lineage>
        <taxon>Bacteria</taxon>
        <taxon>Pseudomonadati</taxon>
        <taxon>Pseudomonadota</taxon>
        <taxon>Alphaproteobacteria</taxon>
        <taxon>Emcibacterales</taxon>
        <taxon>Emcibacteraceae</taxon>
        <taxon>Paremcibacter</taxon>
    </lineage>
</organism>
<dbReference type="InterPro" id="IPR018060">
    <property type="entry name" value="HTH_AraC"/>
</dbReference>
<dbReference type="SMART" id="SM00342">
    <property type="entry name" value="HTH_ARAC"/>
    <property type="match status" value="1"/>
</dbReference>
<dbReference type="PROSITE" id="PS01124">
    <property type="entry name" value="HTH_ARAC_FAMILY_2"/>
    <property type="match status" value="1"/>
</dbReference>
<evidence type="ECO:0000259" key="4">
    <source>
        <dbReference type="PROSITE" id="PS01124"/>
    </source>
</evidence>
<keyword evidence="3" id="KW-0804">Transcription</keyword>